<feature type="region of interest" description="Disordered" evidence="1">
    <location>
        <begin position="215"/>
        <end position="235"/>
    </location>
</feature>
<evidence type="ECO:0000313" key="3">
    <source>
        <dbReference type="Proteomes" id="UP001497457"/>
    </source>
</evidence>
<dbReference type="EMBL" id="OZ075125">
    <property type="protein sequence ID" value="CAL4931004.1"/>
    <property type="molecule type" value="Genomic_DNA"/>
</dbReference>
<sequence length="246" mass="28518">MKFTGGFHQRSFQDIGIVKADKLDLTIVEELASRLVKVLSSTRERCQCHHLHYAWAHNTYQHQHPPQPQVYQLDRRVHFTNSNANAQTMKTWSLLGNGRIMDGTINLPIFAQEKQQVVDTVLPSAKQSSRGTGVFLPRTEAYNHMTGQAKTPRTSSVDLKPHYNRQQCQQARAPRTSSVDLKPRYKRQQCQQKQQQQCQQKQQQQFHIHAHTMVTAHEQQERKMKEANSASHDCSDELSLPHKWIY</sequence>
<feature type="region of interest" description="Disordered" evidence="1">
    <location>
        <begin position="146"/>
        <end position="188"/>
    </location>
</feature>
<reference evidence="2" key="1">
    <citation type="submission" date="2024-10" db="EMBL/GenBank/DDBJ databases">
        <authorList>
            <person name="Ryan C."/>
        </authorList>
    </citation>
    <scope>NUCLEOTIDE SEQUENCE [LARGE SCALE GENOMIC DNA]</scope>
</reference>
<organism evidence="2 3">
    <name type="scientific">Urochloa decumbens</name>
    <dbReference type="NCBI Taxonomy" id="240449"/>
    <lineage>
        <taxon>Eukaryota</taxon>
        <taxon>Viridiplantae</taxon>
        <taxon>Streptophyta</taxon>
        <taxon>Embryophyta</taxon>
        <taxon>Tracheophyta</taxon>
        <taxon>Spermatophyta</taxon>
        <taxon>Magnoliopsida</taxon>
        <taxon>Liliopsida</taxon>
        <taxon>Poales</taxon>
        <taxon>Poaceae</taxon>
        <taxon>PACMAD clade</taxon>
        <taxon>Panicoideae</taxon>
        <taxon>Panicodae</taxon>
        <taxon>Paniceae</taxon>
        <taxon>Melinidinae</taxon>
        <taxon>Urochloa</taxon>
    </lineage>
</organism>
<feature type="compositionally biased region" description="Polar residues" evidence="1">
    <location>
        <begin position="146"/>
        <end position="157"/>
    </location>
</feature>
<protein>
    <submittedName>
        <fullName evidence="2">Uncharacterized protein</fullName>
    </submittedName>
</protein>
<feature type="compositionally biased region" description="Polar residues" evidence="1">
    <location>
        <begin position="164"/>
        <end position="179"/>
    </location>
</feature>
<keyword evidence="3" id="KW-1185">Reference proteome</keyword>
<proteinExistence type="predicted"/>
<accession>A0ABC8XUI4</accession>
<evidence type="ECO:0000256" key="1">
    <source>
        <dbReference type="SAM" id="MobiDB-lite"/>
    </source>
</evidence>
<evidence type="ECO:0000313" key="2">
    <source>
        <dbReference type="EMBL" id="CAL4931004.1"/>
    </source>
</evidence>
<dbReference type="AlphaFoldDB" id="A0ABC8XUI4"/>
<name>A0ABC8XUI4_9POAL</name>
<gene>
    <name evidence="2" type="ORF">URODEC1_LOCUS26810</name>
</gene>
<dbReference type="Proteomes" id="UP001497457">
    <property type="component" value="Chromosome 15b"/>
</dbReference>